<feature type="compositionally biased region" description="Polar residues" evidence="1">
    <location>
        <begin position="14"/>
        <end position="30"/>
    </location>
</feature>
<gene>
    <name evidence="3" type="ORF">S12H4_27721</name>
</gene>
<feature type="region of interest" description="Disordered" evidence="1">
    <location>
        <begin position="1"/>
        <end position="30"/>
    </location>
</feature>
<feature type="domain" description="Replication initiator A N-terminal" evidence="2">
    <location>
        <begin position="45"/>
        <end position="119"/>
    </location>
</feature>
<name>X1T2N5_9ZZZZ</name>
<comment type="caution">
    <text evidence="3">The sequence shown here is derived from an EMBL/GenBank/DDBJ whole genome shotgun (WGS) entry which is preliminary data.</text>
</comment>
<dbReference type="InterPro" id="IPR036390">
    <property type="entry name" value="WH_DNA-bd_sf"/>
</dbReference>
<accession>X1T2N5</accession>
<evidence type="ECO:0000259" key="2">
    <source>
        <dbReference type="Pfam" id="PF06970"/>
    </source>
</evidence>
<evidence type="ECO:0000313" key="3">
    <source>
        <dbReference type="EMBL" id="GAI99572.1"/>
    </source>
</evidence>
<feature type="non-terminal residue" evidence="3">
    <location>
        <position position="184"/>
    </location>
</feature>
<dbReference type="EMBL" id="BARW01015841">
    <property type="protein sequence ID" value="GAI99572.1"/>
    <property type="molecule type" value="Genomic_DNA"/>
</dbReference>
<evidence type="ECO:0000256" key="1">
    <source>
        <dbReference type="SAM" id="MobiDB-lite"/>
    </source>
</evidence>
<dbReference type="AlphaFoldDB" id="X1T2N5"/>
<dbReference type="SUPFAM" id="SSF46785">
    <property type="entry name" value="Winged helix' DNA-binding domain"/>
    <property type="match status" value="1"/>
</dbReference>
<proteinExistence type="predicted"/>
<protein>
    <recommendedName>
        <fullName evidence="2">Replication initiator A N-terminal domain-containing protein</fullName>
    </recommendedName>
</protein>
<organism evidence="3">
    <name type="scientific">marine sediment metagenome</name>
    <dbReference type="NCBI Taxonomy" id="412755"/>
    <lineage>
        <taxon>unclassified sequences</taxon>
        <taxon>metagenomes</taxon>
        <taxon>ecological metagenomes</taxon>
    </lineage>
</organism>
<reference evidence="3" key="1">
    <citation type="journal article" date="2014" name="Front. Microbiol.">
        <title>High frequency of phylogenetically diverse reductive dehalogenase-homologous genes in deep subseafloor sedimentary metagenomes.</title>
        <authorList>
            <person name="Kawai M."/>
            <person name="Futagami T."/>
            <person name="Toyoda A."/>
            <person name="Takaki Y."/>
            <person name="Nishi S."/>
            <person name="Hori S."/>
            <person name="Arai W."/>
            <person name="Tsubouchi T."/>
            <person name="Morono Y."/>
            <person name="Uchiyama I."/>
            <person name="Ito T."/>
            <person name="Fujiyama A."/>
            <person name="Inagaki F."/>
            <person name="Takami H."/>
        </authorList>
    </citation>
    <scope>NUCLEOTIDE SEQUENCE</scope>
    <source>
        <strain evidence="3">Expedition CK06-06</strain>
    </source>
</reference>
<dbReference type="Pfam" id="PF06970">
    <property type="entry name" value="RepA_N"/>
    <property type="match status" value="1"/>
</dbReference>
<dbReference type="InterPro" id="IPR010724">
    <property type="entry name" value="RepA_N"/>
</dbReference>
<sequence>MNNSKNINKKTRCASGNISRSSNNNEYNSTPSNRFYTLKEEITLRFYQTPKALFKNPKYKGLSLGPKLMYSILRDRLDLSIKNNWKDEKGYIYLIFSIEELADLLEINKETVTSYKRKLVKCKLIIDKRLGQGKSNRIYVLKPEIKEFLNTENPLSRIRKNTSLEYGKSGPIDTNVNHTSLNNV</sequence>